<dbReference type="PANTHER" id="PTHR35176">
    <property type="entry name" value="HEME OXYGENASE HI_0854-RELATED"/>
    <property type="match status" value="1"/>
</dbReference>
<dbReference type="Pfam" id="PF01243">
    <property type="entry name" value="PNPOx_N"/>
    <property type="match status" value="1"/>
</dbReference>
<gene>
    <name evidence="3" type="ORF">GCM10023214_10740</name>
</gene>
<dbReference type="PANTHER" id="PTHR35176:SF6">
    <property type="entry name" value="HEME OXYGENASE HI_0854-RELATED"/>
    <property type="match status" value="1"/>
</dbReference>
<keyword evidence="1" id="KW-0560">Oxidoreductase</keyword>
<proteinExistence type="predicted"/>
<accession>A0ABP9Q0D1</accession>
<dbReference type="InterPro" id="IPR012349">
    <property type="entry name" value="Split_barrel_FMN-bd"/>
</dbReference>
<dbReference type="EMBL" id="BAABIB010000022">
    <property type="protein sequence ID" value="GAA5155243.1"/>
    <property type="molecule type" value="Genomic_DNA"/>
</dbReference>
<dbReference type="SUPFAM" id="SSF50475">
    <property type="entry name" value="FMN-binding split barrel"/>
    <property type="match status" value="1"/>
</dbReference>
<organism evidence="3 4">
    <name type="scientific">Amycolatopsis dongchuanensis</name>
    <dbReference type="NCBI Taxonomy" id="1070866"/>
    <lineage>
        <taxon>Bacteria</taxon>
        <taxon>Bacillati</taxon>
        <taxon>Actinomycetota</taxon>
        <taxon>Actinomycetes</taxon>
        <taxon>Pseudonocardiales</taxon>
        <taxon>Pseudonocardiaceae</taxon>
        <taxon>Amycolatopsis</taxon>
    </lineage>
</organism>
<protein>
    <recommendedName>
        <fullName evidence="2">Pyridoxamine 5'-phosphate oxidase N-terminal domain-containing protein</fullName>
    </recommendedName>
</protein>
<comment type="caution">
    <text evidence="3">The sequence shown here is derived from an EMBL/GenBank/DDBJ whole genome shotgun (WGS) entry which is preliminary data.</text>
</comment>
<dbReference type="InterPro" id="IPR052019">
    <property type="entry name" value="F420H2_bilvrd_red/Heme_oxyg"/>
</dbReference>
<dbReference type="RefSeq" id="WP_346052544.1">
    <property type="nucleotide sequence ID" value="NZ_BAABIB010000022.1"/>
</dbReference>
<evidence type="ECO:0000256" key="1">
    <source>
        <dbReference type="ARBA" id="ARBA00023002"/>
    </source>
</evidence>
<dbReference type="InterPro" id="IPR011576">
    <property type="entry name" value="Pyridox_Oxase_N"/>
</dbReference>
<sequence length="140" mass="15593">MADTGRGILDIVPASHHDLLTAPGTAVLTTIDRHGRPQSTAAWYLVDHDGLLKLSSTADRQKIKNLRANPSCTFFLMDPANPFRTLEVRAEAELVADTDFADLKRFTEAYGREPRVLGDERFTIVLRPRRIVANPPARQS</sequence>
<dbReference type="Gene3D" id="2.30.110.10">
    <property type="entry name" value="Electron Transport, Fmn-binding Protein, Chain A"/>
    <property type="match status" value="1"/>
</dbReference>
<evidence type="ECO:0000259" key="2">
    <source>
        <dbReference type="Pfam" id="PF01243"/>
    </source>
</evidence>
<evidence type="ECO:0000313" key="4">
    <source>
        <dbReference type="Proteomes" id="UP001500192"/>
    </source>
</evidence>
<reference evidence="4" key="1">
    <citation type="journal article" date="2019" name="Int. J. Syst. Evol. Microbiol.">
        <title>The Global Catalogue of Microorganisms (GCM) 10K type strain sequencing project: providing services to taxonomists for standard genome sequencing and annotation.</title>
        <authorList>
            <consortium name="The Broad Institute Genomics Platform"/>
            <consortium name="The Broad Institute Genome Sequencing Center for Infectious Disease"/>
            <person name="Wu L."/>
            <person name="Ma J."/>
        </authorList>
    </citation>
    <scope>NUCLEOTIDE SEQUENCE [LARGE SCALE GENOMIC DNA]</scope>
    <source>
        <strain evidence="4">JCM 18054</strain>
    </source>
</reference>
<dbReference type="NCBIfam" id="TIGR03618">
    <property type="entry name" value="Rv1155_F420"/>
    <property type="match status" value="1"/>
</dbReference>
<dbReference type="Proteomes" id="UP001500192">
    <property type="component" value="Unassembled WGS sequence"/>
</dbReference>
<keyword evidence="4" id="KW-1185">Reference proteome</keyword>
<evidence type="ECO:0000313" key="3">
    <source>
        <dbReference type="EMBL" id="GAA5155243.1"/>
    </source>
</evidence>
<name>A0ABP9Q0D1_9PSEU</name>
<dbReference type="InterPro" id="IPR019920">
    <property type="entry name" value="F420-binding_dom_put"/>
</dbReference>
<feature type="domain" description="Pyridoxamine 5'-phosphate oxidase N-terminal" evidence="2">
    <location>
        <begin position="16"/>
        <end position="121"/>
    </location>
</feature>